<sequence length="116" mass="13850">MEHLLESMHEILPIRRISSDKLAFCSMLTYAHDRNTLCNTIIRGFTCATEANILSIPIRNIYHHYGNDLIDLYRRVPMNAFYLVKSFMNLNFPIFDDYNPVDYIWDQNFILLILWM</sequence>
<proteinExistence type="predicted"/>
<evidence type="ECO:0000313" key="2">
    <source>
        <dbReference type="Proteomes" id="UP000887540"/>
    </source>
</evidence>
<dbReference type="Proteomes" id="UP000887540">
    <property type="component" value="Unplaced"/>
</dbReference>
<protein>
    <submittedName>
        <fullName evidence="3">YAP binding domain-containing protein</fullName>
    </submittedName>
</protein>
<organism evidence="2 3">
    <name type="scientific">Acrobeloides nanus</name>
    <dbReference type="NCBI Taxonomy" id="290746"/>
    <lineage>
        <taxon>Eukaryota</taxon>
        <taxon>Metazoa</taxon>
        <taxon>Ecdysozoa</taxon>
        <taxon>Nematoda</taxon>
        <taxon>Chromadorea</taxon>
        <taxon>Rhabditida</taxon>
        <taxon>Tylenchina</taxon>
        <taxon>Cephalobomorpha</taxon>
        <taxon>Cephaloboidea</taxon>
        <taxon>Cephalobidae</taxon>
        <taxon>Acrobeloides</taxon>
    </lineage>
</organism>
<name>A0A914EQU2_9BILA</name>
<feature type="domain" description="YAP binding" evidence="1">
    <location>
        <begin position="21"/>
        <end position="105"/>
    </location>
</feature>
<dbReference type="InterPro" id="IPR041086">
    <property type="entry name" value="YBD"/>
</dbReference>
<evidence type="ECO:0000259" key="1">
    <source>
        <dbReference type="Pfam" id="PF17725"/>
    </source>
</evidence>
<evidence type="ECO:0000313" key="3">
    <source>
        <dbReference type="WBParaSite" id="ACRNAN_scaffold9846.g17335.t1"/>
    </source>
</evidence>
<dbReference type="Gene3D" id="2.70.50.80">
    <property type="match status" value="1"/>
</dbReference>
<dbReference type="Pfam" id="PF17725">
    <property type="entry name" value="YBD"/>
    <property type="match status" value="1"/>
</dbReference>
<dbReference type="AlphaFoldDB" id="A0A914EQU2"/>
<accession>A0A914EQU2</accession>
<keyword evidence="2" id="KW-1185">Reference proteome</keyword>
<reference evidence="3" key="1">
    <citation type="submission" date="2022-11" db="UniProtKB">
        <authorList>
            <consortium name="WormBaseParasite"/>
        </authorList>
    </citation>
    <scope>IDENTIFICATION</scope>
</reference>
<dbReference type="WBParaSite" id="ACRNAN_scaffold9846.g17335.t1">
    <property type="protein sequence ID" value="ACRNAN_scaffold9846.g17335.t1"/>
    <property type="gene ID" value="ACRNAN_scaffold9846.g17335"/>
</dbReference>